<dbReference type="InterPro" id="IPR023346">
    <property type="entry name" value="Lysozyme-like_dom_sf"/>
</dbReference>
<gene>
    <name evidence="3" type="ORF">EYW47_00325</name>
</gene>
<dbReference type="Gene3D" id="1.10.530.10">
    <property type="match status" value="1"/>
</dbReference>
<dbReference type="AlphaFoldDB" id="A0A4R5MF25"/>
<keyword evidence="4" id="KW-1185">Reference proteome</keyword>
<sequence>MANWWDDAAVVDAAPSQGSGSPLDRALKAEGVTGKLADLARSIYTQESSAGADTATSDAGAVGGMQMKPATFKRFADKGWSIENPEENARAAVRYIKSLSDKTGGDAHLISVGYYGGEGAIPKARAGIAVRDPRNPNAPNTLQYANDVTGRLPAADDSDWWKAAPVVAADAAPSDQGTPQQPAQPEPTRAQQDLRGLGLGVRNVAEGAASPLTFLGDTLNRGVNLGIRGVNALTGASIPQLALPSQTVNNALTSAGLPQPATPTERVLGDIQAGAAGALTGAGLSGAAAGAVANPMARNALAQLADRPRMQALSAATGAGAAGITREEGGGPGAQLAASLLGSLAPSATIAGGAAATRNALRGSAENIPDMLDRMKTFQEAGSTTPSVGQVTGNRNSQALESLLAKTPGGAGQMAKKAEQQAEEIGTRATKIADDLSPNATPSVAGRTIEKGLSGPGGFVDRFKQGQTALYNKLDQFIKPNTAVKVDRTKQALAAMNQDIPGAENLSRFFKNSKIQDIERALKDDTGSTQSAGMTVKQADRLPYEALKKLRTLVGDEISNNSLASDVPRSKWKALYAALSSDLDDAAKATGNPAAVKAMQRANTFSRAGYARIEDVLDKVAKQDIPEKVFKSAVNAADMQAGATKIGSIMKSLTPAERDVVKSAYIRRMGLASAGQQGAEGERFSTQTFLTNWNKMSPQAKSVMFSGQDGRLRVALDQIAKSAESIKSGSRVFSNPSGTSHAAAQIGLVSGVAGAIASGHVGVAAGLLGGAAGANLTARLMTYQPFVQWLAKSTKISPAAVPAALSSLARSMQSAPDDVKQDANQYAAALR</sequence>
<dbReference type="OrthoDB" id="6052886at2"/>
<dbReference type="Pfam" id="PF01464">
    <property type="entry name" value="SLT"/>
    <property type="match status" value="1"/>
</dbReference>
<name>A0A4R5MF25_9BURK</name>
<dbReference type="Proteomes" id="UP000295722">
    <property type="component" value="Unassembled WGS sequence"/>
</dbReference>
<feature type="domain" description="Transglycosylase SLT" evidence="2">
    <location>
        <begin position="37"/>
        <end position="125"/>
    </location>
</feature>
<evidence type="ECO:0000313" key="4">
    <source>
        <dbReference type="Proteomes" id="UP000295722"/>
    </source>
</evidence>
<comment type="caution">
    <text evidence="3">The sequence shown here is derived from an EMBL/GenBank/DDBJ whole genome shotgun (WGS) entry which is preliminary data.</text>
</comment>
<evidence type="ECO:0000313" key="3">
    <source>
        <dbReference type="EMBL" id="TDG25851.1"/>
    </source>
</evidence>
<reference evidence="3 4" key="1">
    <citation type="submission" date="2019-03" db="EMBL/GenBank/DDBJ databases">
        <title>Paraburkholderia sp. 4M-K11, isolated from subtropical forest soil.</title>
        <authorList>
            <person name="Gao Z.-H."/>
            <person name="Qiu L.-H."/>
        </authorList>
    </citation>
    <scope>NUCLEOTIDE SEQUENCE [LARGE SCALE GENOMIC DNA]</scope>
    <source>
        <strain evidence="3 4">4M-K11</strain>
    </source>
</reference>
<protein>
    <submittedName>
        <fullName evidence="3">Lytic transglycosylase domain-containing protein</fullName>
    </submittedName>
</protein>
<dbReference type="EMBL" id="SMRP01000001">
    <property type="protein sequence ID" value="TDG25851.1"/>
    <property type="molecule type" value="Genomic_DNA"/>
</dbReference>
<dbReference type="CDD" id="cd00254">
    <property type="entry name" value="LT-like"/>
    <property type="match status" value="1"/>
</dbReference>
<dbReference type="RefSeq" id="WP_133192903.1">
    <property type="nucleotide sequence ID" value="NZ_JBHUCW010000015.1"/>
</dbReference>
<accession>A0A4R5MF25</accession>
<proteinExistence type="predicted"/>
<dbReference type="SUPFAM" id="SSF53955">
    <property type="entry name" value="Lysozyme-like"/>
    <property type="match status" value="1"/>
</dbReference>
<dbReference type="InterPro" id="IPR008258">
    <property type="entry name" value="Transglycosylase_SLT_dom_1"/>
</dbReference>
<evidence type="ECO:0000256" key="1">
    <source>
        <dbReference type="SAM" id="MobiDB-lite"/>
    </source>
</evidence>
<evidence type="ECO:0000259" key="2">
    <source>
        <dbReference type="Pfam" id="PF01464"/>
    </source>
</evidence>
<feature type="region of interest" description="Disordered" evidence="1">
    <location>
        <begin position="168"/>
        <end position="191"/>
    </location>
</feature>
<organism evidence="3 4">
    <name type="scientific">Paraburkholderia silviterrae</name>
    <dbReference type="NCBI Taxonomy" id="2528715"/>
    <lineage>
        <taxon>Bacteria</taxon>
        <taxon>Pseudomonadati</taxon>
        <taxon>Pseudomonadota</taxon>
        <taxon>Betaproteobacteria</taxon>
        <taxon>Burkholderiales</taxon>
        <taxon>Burkholderiaceae</taxon>
        <taxon>Paraburkholderia</taxon>
    </lineage>
</organism>